<dbReference type="EMBL" id="FOKI01000006">
    <property type="protein sequence ID" value="SFA93152.1"/>
    <property type="molecule type" value="Genomic_DNA"/>
</dbReference>
<dbReference type="Proteomes" id="UP000198619">
    <property type="component" value="Unassembled WGS sequence"/>
</dbReference>
<accession>A0A1I0WWI7</accession>
<organism evidence="1 2">
    <name type="scientific">Clostridium frigidicarnis</name>
    <dbReference type="NCBI Taxonomy" id="84698"/>
    <lineage>
        <taxon>Bacteria</taxon>
        <taxon>Bacillati</taxon>
        <taxon>Bacillota</taxon>
        <taxon>Clostridia</taxon>
        <taxon>Eubacteriales</taxon>
        <taxon>Clostridiaceae</taxon>
        <taxon>Clostridium</taxon>
    </lineage>
</organism>
<evidence type="ECO:0000313" key="1">
    <source>
        <dbReference type="EMBL" id="SFA93152.1"/>
    </source>
</evidence>
<sequence>MSYSLSDFHKDLDVGHEFDIKYKNRFYGISNTDDGISFIRYGYMGDLKTFKNPDEFINEASLNEGLLKNLWDDVEIKSIF</sequence>
<dbReference type="OrthoDB" id="2456308at2"/>
<reference evidence="1 2" key="1">
    <citation type="submission" date="2016-10" db="EMBL/GenBank/DDBJ databases">
        <authorList>
            <person name="de Groot N.N."/>
        </authorList>
    </citation>
    <scope>NUCLEOTIDE SEQUENCE [LARGE SCALE GENOMIC DNA]</scope>
    <source>
        <strain evidence="1 2">DSM 12271</strain>
    </source>
</reference>
<evidence type="ECO:0000313" key="2">
    <source>
        <dbReference type="Proteomes" id="UP000198619"/>
    </source>
</evidence>
<protein>
    <submittedName>
        <fullName evidence="1">Uncharacterized protein</fullName>
    </submittedName>
</protein>
<keyword evidence="2" id="KW-1185">Reference proteome</keyword>
<dbReference type="AlphaFoldDB" id="A0A1I0WWI7"/>
<proteinExistence type="predicted"/>
<gene>
    <name evidence="1" type="ORF">SAMN04488528_1006129</name>
</gene>
<dbReference type="RefSeq" id="WP_090039550.1">
    <property type="nucleotide sequence ID" value="NZ_FOKI01000006.1"/>
</dbReference>
<name>A0A1I0WWI7_9CLOT</name>